<organism evidence="1">
    <name type="scientific">Dendroctonus ponderosae</name>
    <name type="common">Mountain pine beetle</name>
    <dbReference type="NCBI Taxonomy" id="77166"/>
    <lineage>
        <taxon>Eukaryota</taxon>
        <taxon>Metazoa</taxon>
        <taxon>Ecdysozoa</taxon>
        <taxon>Arthropoda</taxon>
        <taxon>Hexapoda</taxon>
        <taxon>Insecta</taxon>
        <taxon>Pterygota</taxon>
        <taxon>Neoptera</taxon>
        <taxon>Endopterygota</taxon>
        <taxon>Coleoptera</taxon>
        <taxon>Polyphaga</taxon>
        <taxon>Cucujiformia</taxon>
        <taxon>Curculionidae</taxon>
        <taxon>Scolytinae</taxon>
        <taxon>Dendroctonus</taxon>
    </lineage>
</organism>
<gene>
    <name evidence="4" type="primary">109542528</name>
    <name evidence="3" type="ORF">D910_07680</name>
    <name evidence="2" type="ORF">YQE_10486</name>
</gene>
<keyword evidence="5" id="KW-1185">Reference proteome</keyword>
<protein>
    <recommendedName>
        <fullName evidence="7">Dynactin subunit 3</fullName>
    </recommendedName>
</protein>
<evidence type="ECO:0000313" key="6">
    <source>
        <dbReference type="Proteomes" id="UP000030742"/>
    </source>
</evidence>
<dbReference type="OrthoDB" id="16729at2759"/>
<evidence type="ECO:0000313" key="2">
    <source>
        <dbReference type="EMBL" id="ENN72919.1"/>
    </source>
</evidence>
<reference evidence="5 6" key="2">
    <citation type="journal article" date="2013" name="Genome Biol.">
        <title>Draft genome of the mountain pine beetle, Dendroctonus ponderosae Hopkins, a major forest pest.</title>
        <authorList>
            <person name="Keeling C.I."/>
            <person name="Yuen M.M."/>
            <person name="Liao N.Y."/>
            <person name="Docking T.R."/>
            <person name="Chan S.K."/>
            <person name="Taylor G.A."/>
            <person name="Palmquist D.L."/>
            <person name="Jackman S.D."/>
            <person name="Nguyen A."/>
            <person name="Li M."/>
            <person name="Henderson H."/>
            <person name="Janes J.K."/>
            <person name="Zhao Y."/>
            <person name="Pandoh P."/>
            <person name="Moore R."/>
            <person name="Sperling F.A."/>
            <person name="Huber D.P."/>
            <person name="Birol I."/>
            <person name="Jones S.J."/>
            <person name="Bohlmann J."/>
        </authorList>
    </citation>
    <scope>NUCLEOTIDE SEQUENCE</scope>
</reference>
<dbReference type="STRING" id="77166.J3JV00"/>
<dbReference type="PANTHER" id="PTHR28360:SF1">
    <property type="entry name" value="DYNACTIN SUBUNIT 3"/>
    <property type="match status" value="1"/>
</dbReference>
<sequence length="186" mass="21352">MDPIDLLEKRIEALELQVLPKEKSSLESKFQGITDILLQTQTMISSALSCRDAITSILRHIQTVNEYLDPCYGENDLEVEAKRHYLLELYPELKDTVQFIGTFQNLLPYTNSENIMKVTELSDKLEHLTAANLVIYEESREVTQNVLKLLQQYNDITSSIKVLFLQLDRAVNDCDAALQPKFVTEE</sequence>
<dbReference type="EMBL" id="BT127065">
    <property type="protein sequence ID" value="AEE62027.1"/>
    <property type="molecule type" value="mRNA"/>
</dbReference>
<dbReference type="OMA" id="MTTINEY"/>
<dbReference type="EnsemblMetazoa" id="XM_019911783.1">
    <property type="protein sequence ID" value="XP_019767342.1"/>
    <property type="gene ID" value="LOC109542528"/>
</dbReference>
<evidence type="ECO:0000313" key="5">
    <source>
        <dbReference type="Proteomes" id="UP000019118"/>
    </source>
</evidence>
<dbReference type="EMBL" id="KB741207">
    <property type="protein sequence ID" value="ENN72919.1"/>
    <property type="molecule type" value="Genomic_DNA"/>
</dbReference>
<dbReference type="GO" id="GO:0061640">
    <property type="term" value="P:cytoskeleton-dependent cytokinesis"/>
    <property type="evidence" value="ECO:0007669"/>
    <property type="project" value="InterPro"/>
</dbReference>
<proteinExistence type="evidence at transcript level"/>
<evidence type="ECO:0000313" key="1">
    <source>
        <dbReference type="EMBL" id="AEE62027.1"/>
    </source>
</evidence>
<evidence type="ECO:0000313" key="3">
    <source>
        <dbReference type="EMBL" id="ERL90331.1"/>
    </source>
</evidence>
<dbReference type="InterPro" id="IPR009991">
    <property type="entry name" value="DCTN3"/>
</dbReference>
<dbReference type="Pfam" id="PF07426">
    <property type="entry name" value="Dynactin_p22"/>
    <property type="match status" value="1"/>
</dbReference>
<accession>J3JV00</accession>
<dbReference type="Proteomes" id="UP000030742">
    <property type="component" value="Unassembled WGS sequence"/>
</dbReference>
<reference evidence="4" key="3">
    <citation type="submission" date="2024-08" db="UniProtKB">
        <authorList>
            <consortium name="EnsemblMetazoa"/>
        </authorList>
    </citation>
    <scope>IDENTIFICATION</scope>
</reference>
<name>J3JV00_DENPD</name>
<dbReference type="EMBL" id="KB632228">
    <property type="protein sequence ID" value="ERL90331.1"/>
    <property type="molecule type" value="Genomic_DNA"/>
</dbReference>
<evidence type="ECO:0008006" key="7">
    <source>
        <dbReference type="Google" id="ProtNLM"/>
    </source>
</evidence>
<dbReference type="GO" id="GO:0005869">
    <property type="term" value="C:dynactin complex"/>
    <property type="evidence" value="ECO:0007669"/>
    <property type="project" value="InterPro"/>
</dbReference>
<dbReference type="HOGENOM" id="CLU_1416532_0_0_1"/>
<dbReference type="PANTHER" id="PTHR28360">
    <property type="entry name" value="DYNACTIN SUBUNIT 3"/>
    <property type="match status" value="1"/>
</dbReference>
<evidence type="ECO:0000313" key="4">
    <source>
        <dbReference type="EnsemblMetazoa" id="XP_019767342.1"/>
    </source>
</evidence>
<dbReference type="Proteomes" id="UP000019118">
    <property type="component" value="Unassembled WGS sequence"/>
</dbReference>
<dbReference type="AlphaFoldDB" id="J3JV00"/>
<dbReference type="KEGG" id="dpa:109542528"/>
<reference evidence="1" key="1">
    <citation type="journal article" date="2012" name="Insect Biochem. Mol. Biol.">
        <title>Transcriptome and full-length cDNA resources for the mountain pine beetle, Dendroctonus ponderosae Hopkins, a major insect pest of pine forests.</title>
        <authorList>
            <person name="Keeling C.I."/>
            <person name="Henderson H."/>
            <person name="Li M."/>
            <person name="Yuen M."/>
            <person name="Clark E.L."/>
            <person name="Fraser J.D."/>
            <person name="Huber D.P."/>
            <person name="Liao N.Y."/>
            <person name="Roderick Docking T."/>
            <person name="Birol I."/>
            <person name="Chan S.K."/>
            <person name="Taylor G.A."/>
            <person name="Palmquist D."/>
            <person name="Jones S.J."/>
            <person name="Bohlmann J."/>
        </authorList>
    </citation>
    <scope>NUCLEOTIDE SEQUENCE</scope>
    <source>
        <tissue evidence="1">Whole teneral adults of undetermined sex</tissue>
    </source>
</reference>